<reference evidence="2 3" key="1">
    <citation type="journal article" date="2019" name="Int. J. Syst. Evol. Microbiol.">
        <title>The Global Catalogue of Microorganisms (GCM) 10K type strain sequencing project: providing services to taxonomists for standard genome sequencing and annotation.</title>
        <authorList>
            <consortium name="The Broad Institute Genomics Platform"/>
            <consortium name="The Broad Institute Genome Sequencing Center for Infectious Disease"/>
            <person name="Wu L."/>
            <person name="Ma J."/>
        </authorList>
    </citation>
    <scope>NUCLEOTIDE SEQUENCE [LARGE SCALE GENOMIC DNA]</scope>
    <source>
        <strain evidence="2 3">CGMCC 1.10387</strain>
    </source>
</reference>
<evidence type="ECO:0008006" key="4">
    <source>
        <dbReference type="Google" id="ProtNLM"/>
    </source>
</evidence>
<evidence type="ECO:0000313" key="2">
    <source>
        <dbReference type="EMBL" id="MFD1687187.1"/>
    </source>
</evidence>
<evidence type="ECO:0000256" key="1">
    <source>
        <dbReference type="SAM" id="MobiDB-lite"/>
    </source>
</evidence>
<dbReference type="RefSeq" id="WP_127341295.1">
    <property type="nucleotide sequence ID" value="NZ_JANHAW010000005.1"/>
</dbReference>
<name>A0ABD6E0G9_9EURY</name>
<organism evidence="2 3">
    <name type="scientific">Halobellus litoreus</name>
    <dbReference type="NCBI Taxonomy" id="755310"/>
    <lineage>
        <taxon>Archaea</taxon>
        <taxon>Methanobacteriati</taxon>
        <taxon>Methanobacteriota</taxon>
        <taxon>Stenosarchaea group</taxon>
        <taxon>Halobacteria</taxon>
        <taxon>Halobacteriales</taxon>
        <taxon>Haloferacaceae</taxon>
        <taxon>Halobellus</taxon>
    </lineage>
</organism>
<dbReference type="EMBL" id="JBHUDP010000008">
    <property type="protein sequence ID" value="MFD1687187.1"/>
    <property type="molecule type" value="Genomic_DNA"/>
</dbReference>
<feature type="region of interest" description="Disordered" evidence="1">
    <location>
        <begin position="107"/>
        <end position="135"/>
    </location>
</feature>
<gene>
    <name evidence="2" type="ORF">ACFSAS_16420</name>
</gene>
<evidence type="ECO:0000313" key="3">
    <source>
        <dbReference type="Proteomes" id="UP001597092"/>
    </source>
</evidence>
<dbReference type="Proteomes" id="UP001597092">
    <property type="component" value="Unassembled WGS sequence"/>
</dbReference>
<dbReference type="AlphaFoldDB" id="A0ABD6E0G9"/>
<proteinExistence type="predicted"/>
<keyword evidence="3" id="KW-1185">Reference proteome</keyword>
<comment type="caution">
    <text evidence="2">The sequence shown here is derived from an EMBL/GenBank/DDBJ whole genome shotgun (WGS) entry which is preliminary data.</text>
</comment>
<sequence length="358" mass="40589">MPDATDSEHCPKCSFDQLEALYQINVEAKKYAESASNNYSGGAKARARHHSIRKKALYAFKQSILESLVERDCVDEVRLHKIDNREYYCLYIGEFSFHSPVDDWSDPPADDLSASPTELDSFESAAGSRSDSLSEREALTRLSDVFGTPNDYLSAPFVEYHHPEFAGWSYLPGAIEEGDKVDGRFGRDTQSPYEEFLFVAGDEFDTQNGHCRIRDRYEAWLTPLWDQSPITPRPVYDVELDGELREGVRQRRLVDDWYILAETLHDPLPDVEGRQAELAGSSYEQPVEFDLGDIVEIDPDRDESGPYYWRIVQASISYNLVLCKFEPVGPTEHSEPSLAVEEFADDVVAVHDSPPALE</sequence>
<accession>A0ABD6E0G9</accession>
<protein>
    <recommendedName>
        <fullName evidence="4">DUF4178 domain-containing protein</fullName>
    </recommendedName>
</protein>